<accession>A0A1G4IY51</accession>
<protein>
    <submittedName>
        <fullName evidence="1">LANO_0B04874g1_1</fullName>
    </submittedName>
</protein>
<dbReference type="AlphaFoldDB" id="A0A1G4IY51"/>
<name>A0A1G4IY51_9SACH</name>
<organism evidence="1 2">
    <name type="scientific">Lachancea nothofagi CBS 11611</name>
    <dbReference type="NCBI Taxonomy" id="1266666"/>
    <lineage>
        <taxon>Eukaryota</taxon>
        <taxon>Fungi</taxon>
        <taxon>Dikarya</taxon>
        <taxon>Ascomycota</taxon>
        <taxon>Saccharomycotina</taxon>
        <taxon>Saccharomycetes</taxon>
        <taxon>Saccharomycetales</taxon>
        <taxon>Saccharomycetaceae</taxon>
        <taxon>Lachancea</taxon>
    </lineage>
</organism>
<proteinExistence type="predicted"/>
<evidence type="ECO:0000313" key="1">
    <source>
        <dbReference type="EMBL" id="SCU82020.1"/>
    </source>
</evidence>
<dbReference type="OrthoDB" id="4035922at2759"/>
<sequence length="267" mass="30179">MGAKTGLFHSHGLLNKIAFTWNHLSPEKPSDDVWTDENTGVENSTLMGAPSLMLPNSLNRSGKFKRSLKKAKRLLNNGLGSPPARKTSATIRSNGSNDPVRFLSVFGRSHLNSELWLSKQDGVATLEQEKENSQPLIKKIEPKDSTTKRDPLKDLPIEVSEYLTAEEIENRDTHINVGEPKSKRISGELKLVFAMAITEFVQENDRWIQKLRMAQTSWDKSDAARSEHLRFLENLQNLLKYESGFLEEMSAKFEAVCEENEVLRGLE</sequence>
<dbReference type="EMBL" id="LT598450">
    <property type="protein sequence ID" value="SCU82020.1"/>
    <property type="molecule type" value="Genomic_DNA"/>
</dbReference>
<keyword evidence="2" id="KW-1185">Reference proteome</keyword>
<gene>
    <name evidence="1" type="ORF">LANO_0B04874G</name>
</gene>
<evidence type="ECO:0000313" key="2">
    <source>
        <dbReference type="Proteomes" id="UP000189911"/>
    </source>
</evidence>
<dbReference type="Proteomes" id="UP000189911">
    <property type="component" value="Chromosome B"/>
</dbReference>
<reference evidence="2" key="1">
    <citation type="submission" date="2016-03" db="EMBL/GenBank/DDBJ databases">
        <authorList>
            <person name="Devillers Hugo."/>
        </authorList>
    </citation>
    <scope>NUCLEOTIDE SEQUENCE [LARGE SCALE GENOMIC DNA]</scope>
</reference>